<protein>
    <submittedName>
        <fullName evidence="1">Uncharacterized protein</fullName>
    </submittedName>
</protein>
<organism evidence="1 2">
    <name type="scientific">Pseudomonas silesiensis</name>
    <dbReference type="NCBI Taxonomy" id="1853130"/>
    <lineage>
        <taxon>Bacteria</taxon>
        <taxon>Pseudomonadati</taxon>
        <taxon>Pseudomonadota</taxon>
        <taxon>Gammaproteobacteria</taxon>
        <taxon>Pseudomonadales</taxon>
        <taxon>Pseudomonadaceae</taxon>
        <taxon>Pseudomonas</taxon>
    </lineage>
</organism>
<accession>A0A191YSR7</accession>
<gene>
    <name evidence="1" type="ORF">PMA3_12505</name>
</gene>
<dbReference type="AlphaFoldDB" id="A0A191YSR7"/>
<dbReference type="STRING" id="1853130.PMA3_12505"/>
<dbReference type="EMBL" id="CP014870">
    <property type="protein sequence ID" value="ANJ55920.1"/>
    <property type="molecule type" value="Genomic_DNA"/>
</dbReference>
<proteinExistence type="predicted"/>
<sequence length="75" mass="8451">MQDKSPGQPGDIVTQFLGRVVQTRLRFRELVEQLRALSTPSQGIGHTLITRAHIAQIAQDIHPGQLRLMPIRSNR</sequence>
<dbReference type="Proteomes" id="UP000078354">
    <property type="component" value="Chromosome"/>
</dbReference>
<evidence type="ECO:0000313" key="1">
    <source>
        <dbReference type="EMBL" id="ANJ55920.1"/>
    </source>
</evidence>
<keyword evidence="2" id="KW-1185">Reference proteome</keyword>
<evidence type="ECO:0000313" key="2">
    <source>
        <dbReference type="Proteomes" id="UP000078354"/>
    </source>
</evidence>
<dbReference type="KEGG" id="psil:PMA3_12505"/>
<name>A0A191YSR7_9PSED</name>
<reference evidence="1 2" key="1">
    <citation type="journal article" date="2018" name="Syst. Appl. Microbiol.">
        <title>Pseudomonas silesiensis sp. nov. strain A3T isolated from a biological pesticide sewage treatment plant and analysis of the complete genome sequence.</title>
        <authorList>
            <person name="Kaminski M.A."/>
            <person name="Furmanczyk E.M."/>
            <person name="Sobczak A."/>
            <person name="Dziembowski A."/>
            <person name="Lipinski L."/>
        </authorList>
    </citation>
    <scope>NUCLEOTIDE SEQUENCE [LARGE SCALE GENOMIC DNA]</scope>
    <source>
        <strain evidence="1 2">A3</strain>
    </source>
</reference>